<feature type="transmembrane region" description="Helical" evidence="2">
    <location>
        <begin position="12"/>
        <end position="29"/>
    </location>
</feature>
<evidence type="ECO:0000256" key="2">
    <source>
        <dbReference type="SAM" id="Phobius"/>
    </source>
</evidence>
<comment type="caution">
    <text evidence="3">The sequence shown here is derived from an EMBL/GenBank/DDBJ whole genome shotgun (WGS) entry which is preliminary data.</text>
</comment>
<protein>
    <recommendedName>
        <fullName evidence="5">DUF4229 domain-containing protein</fullName>
    </recommendedName>
</protein>
<evidence type="ECO:0000256" key="1">
    <source>
        <dbReference type="SAM" id="MobiDB-lite"/>
    </source>
</evidence>
<gene>
    <name evidence="3" type="ORF">GCM10023340_13420</name>
</gene>
<reference evidence="4" key="1">
    <citation type="journal article" date="2019" name="Int. J. Syst. Evol. Microbiol.">
        <title>The Global Catalogue of Microorganisms (GCM) 10K type strain sequencing project: providing services to taxonomists for standard genome sequencing and annotation.</title>
        <authorList>
            <consortium name="The Broad Institute Genomics Platform"/>
            <consortium name="The Broad Institute Genome Sequencing Center for Infectious Disease"/>
            <person name="Wu L."/>
            <person name="Ma J."/>
        </authorList>
    </citation>
    <scope>NUCLEOTIDE SEQUENCE [LARGE SCALE GENOMIC DNA]</scope>
    <source>
        <strain evidence="4">JCM 18459</strain>
    </source>
</reference>
<keyword evidence="2" id="KW-0812">Transmembrane</keyword>
<dbReference type="Pfam" id="PF14012">
    <property type="entry name" value="DUF4229"/>
    <property type="match status" value="1"/>
</dbReference>
<evidence type="ECO:0000313" key="3">
    <source>
        <dbReference type="EMBL" id="GAA5144950.1"/>
    </source>
</evidence>
<keyword evidence="4" id="KW-1185">Reference proteome</keyword>
<name>A0ABP9PDS1_9ACTN</name>
<dbReference type="RefSeq" id="WP_345456028.1">
    <property type="nucleotide sequence ID" value="NZ_BAABKG010000002.1"/>
</dbReference>
<feature type="region of interest" description="Disordered" evidence="1">
    <location>
        <begin position="67"/>
        <end position="86"/>
    </location>
</feature>
<organism evidence="3 4">
    <name type="scientific">Nocardioides marinquilinus</name>
    <dbReference type="NCBI Taxonomy" id="1210400"/>
    <lineage>
        <taxon>Bacteria</taxon>
        <taxon>Bacillati</taxon>
        <taxon>Actinomycetota</taxon>
        <taxon>Actinomycetes</taxon>
        <taxon>Propionibacteriales</taxon>
        <taxon>Nocardioidaceae</taxon>
        <taxon>Nocardioides</taxon>
    </lineage>
</organism>
<keyword evidence="2" id="KW-1133">Transmembrane helix</keyword>
<evidence type="ECO:0000313" key="4">
    <source>
        <dbReference type="Proteomes" id="UP001500221"/>
    </source>
</evidence>
<dbReference type="InterPro" id="IPR025323">
    <property type="entry name" value="DUF4229"/>
</dbReference>
<keyword evidence="2" id="KW-0472">Membrane</keyword>
<evidence type="ECO:0008006" key="5">
    <source>
        <dbReference type="Google" id="ProtNLM"/>
    </source>
</evidence>
<dbReference type="Proteomes" id="UP001500221">
    <property type="component" value="Unassembled WGS sequence"/>
</dbReference>
<feature type="transmembrane region" description="Helical" evidence="2">
    <location>
        <begin position="35"/>
        <end position="54"/>
    </location>
</feature>
<proteinExistence type="predicted"/>
<dbReference type="EMBL" id="BAABKG010000002">
    <property type="protein sequence ID" value="GAA5144950.1"/>
    <property type="molecule type" value="Genomic_DNA"/>
</dbReference>
<sequence>MKDFAVYTLLRLGLFLLTWAAVVGAWLLIWSTPAYGLTFLIAFVLSGIGSYYVLHGPRERLARHVEDRAGRATSRIDEMRSREDAD</sequence>
<accession>A0ABP9PDS1</accession>